<accession>A0ABR0R284</accession>
<protein>
    <submittedName>
        <fullName evidence="1">Uncharacterized protein</fullName>
    </submittedName>
</protein>
<sequence length="263" mass="29203">MVRARGSDRVIQGIHQHRKGSNQLSDTTDGSMYVLEVGFHLPLHPFFYHLLDEYKIALGQLSSFSWGSRRWCRLLMVTVGANNRLVSDANIIPVVEENLKESPSLSKEIDEYMLVQSFMQNVRGGPFGTSIREGSASSRKKQKTIAGAANIILSSEDEGILARELRRKKEKDCAVTLGDVATTTIVPPTVPSPPVSPPWVNYQLKAYLKFPYCPTKVSKSKILASCYSTISASWKTTALLLTYDTVGLTKPICLMKAEMSFPE</sequence>
<proteinExistence type="predicted"/>
<comment type="caution">
    <text evidence="1">The sequence shown here is derived from an EMBL/GenBank/DDBJ whole genome shotgun (WGS) entry which is preliminary data.</text>
</comment>
<dbReference type="EMBL" id="JARKNE010000001">
    <property type="protein sequence ID" value="KAK5845331.1"/>
    <property type="molecule type" value="Genomic_DNA"/>
</dbReference>
<evidence type="ECO:0000313" key="1">
    <source>
        <dbReference type="EMBL" id="KAK5845331.1"/>
    </source>
</evidence>
<name>A0ABR0R284_GOSAR</name>
<gene>
    <name evidence="1" type="ORF">PVK06_001502</name>
</gene>
<dbReference type="Proteomes" id="UP001358586">
    <property type="component" value="Chromosome 1"/>
</dbReference>
<reference evidence="1 2" key="1">
    <citation type="submission" date="2023-03" db="EMBL/GenBank/DDBJ databases">
        <title>WGS of Gossypium arboreum.</title>
        <authorList>
            <person name="Yu D."/>
        </authorList>
    </citation>
    <scope>NUCLEOTIDE SEQUENCE [LARGE SCALE GENOMIC DNA]</scope>
    <source>
        <tissue evidence="1">Leaf</tissue>
    </source>
</reference>
<organism evidence="1 2">
    <name type="scientific">Gossypium arboreum</name>
    <name type="common">Tree cotton</name>
    <name type="synonym">Gossypium nanking</name>
    <dbReference type="NCBI Taxonomy" id="29729"/>
    <lineage>
        <taxon>Eukaryota</taxon>
        <taxon>Viridiplantae</taxon>
        <taxon>Streptophyta</taxon>
        <taxon>Embryophyta</taxon>
        <taxon>Tracheophyta</taxon>
        <taxon>Spermatophyta</taxon>
        <taxon>Magnoliopsida</taxon>
        <taxon>eudicotyledons</taxon>
        <taxon>Gunneridae</taxon>
        <taxon>Pentapetalae</taxon>
        <taxon>rosids</taxon>
        <taxon>malvids</taxon>
        <taxon>Malvales</taxon>
        <taxon>Malvaceae</taxon>
        <taxon>Malvoideae</taxon>
        <taxon>Gossypium</taxon>
    </lineage>
</organism>
<evidence type="ECO:0000313" key="2">
    <source>
        <dbReference type="Proteomes" id="UP001358586"/>
    </source>
</evidence>
<keyword evidence="2" id="KW-1185">Reference proteome</keyword>